<evidence type="ECO:0000313" key="2">
    <source>
        <dbReference type="Proteomes" id="UP000015105"/>
    </source>
</evidence>
<accession>A0A453RS66</accession>
<name>A0A453RS66_AEGTS</name>
<sequence>MSRLPTERTCQARLNLDIVRHRRRRHRPVDSDGSIELPDLGLGTSMYVTHCTESSSYFGDIAGTPLLVLKR</sequence>
<evidence type="ECO:0000313" key="1">
    <source>
        <dbReference type="EnsemblPlants" id="AET7Gv20681900.3"/>
    </source>
</evidence>
<proteinExistence type="predicted"/>
<dbReference type="EnsemblPlants" id="AET7Gv20681900.3">
    <property type="protein sequence ID" value="AET7Gv20681900.3"/>
    <property type="gene ID" value="AET7Gv20681900"/>
</dbReference>
<reference evidence="2" key="1">
    <citation type="journal article" date="2014" name="Science">
        <title>Ancient hybridizations among the ancestral genomes of bread wheat.</title>
        <authorList>
            <consortium name="International Wheat Genome Sequencing Consortium,"/>
            <person name="Marcussen T."/>
            <person name="Sandve S.R."/>
            <person name="Heier L."/>
            <person name="Spannagl M."/>
            <person name="Pfeifer M."/>
            <person name="Jakobsen K.S."/>
            <person name="Wulff B.B."/>
            <person name="Steuernagel B."/>
            <person name="Mayer K.F."/>
            <person name="Olsen O.A."/>
        </authorList>
    </citation>
    <scope>NUCLEOTIDE SEQUENCE [LARGE SCALE GENOMIC DNA]</scope>
    <source>
        <strain evidence="2">cv. AL8/78</strain>
    </source>
</reference>
<protein>
    <submittedName>
        <fullName evidence="1">Uncharacterized protein</fullName>
    </submittedName>
</protein>
<reference evidence="2" key="2">
    <citation type="journal article" date="2017" name="Nat. Plants">
        <title>The Aegilops tauschii genome reveals multiple impacts of transposons.</title>
        <authorList>
            <person name="Zhao G."/>
            <person name="Zou C."/>
            <person name="Li K."/>
            <person name="Wang K."/>
            <person name="Li T."/>
            <person name="Gao L."/>
            <person name="Zhang X."/>
            <person name="Wang H."/>
            <person name="Yang Z."/>
            <person name="Liu X."/>
            <person name="Jiang W."/>
            <person name="Mao L."/>
            <person name="Kong X."/>
            <person name="Jiao Y."/>
            <person name="Jia J."/>
        </authorList>
    </citation>
    <scope>NUCLEOTIDE SEQUENCE [LARGE SCALE GENOMIC DNA]</scope>
    <source>
        <strain evidence="2">cv. AL8/78</strain>
    </source>
</reference>
<keyword evidence="2" id="KW-1185">Reference proteome</keyword>
<organism evidence="1 2">
    <name type="scientific">Aegilops tauschii subsp. strangulata</name>
    <name type="common">Goatgrass</name>
    <dbReference type="NCBI Taxonomy" id="200361"/>
    <lineage>
        <taxon>Eukaryota</taxon>
        <taxon>Viridiplantae</taxon>
        <taxon>Streptophyta</taxon>
        <taxon>Embryophyta</taxon>
        <taxon>Tracheophyta</taxon>
        <taxon>Spermatophyta</taxon>
        <taxon>Magnoliopsida</taxon>
        <taxon>Liliopsida</taxon>
        <taxon>Poales</taxon>
        <taxon>Poaceae</taxon>
        <taxon>BOP clade</taxon>
        <taxon>Pooideae</taxon>
        <taxon>Triticodae</taxon>
        <taxon>Triticeae</taxon>
        <taxon>Triticinae</taxon>
        <taxon>Aegilops</taxon>
    </lineage>
</organism>
<reference evidence="1" key="3">
    <citation type="journal article" date="2017" name="Nature">
        <title>Genome sequence of the progenitor of the wheat D genome Aegilops tauschii.</title>
        <authorList>
            <person name="Luo M.C."/>
            <person name="Gu Y.Q."/>
            <person name="Puiu D."/>
            <person name="Wang H."/>
            <person name="Twardziok S.O."/>
            <person name="Deal K.R."/>
            <person name="Huo N."/>
            <person name="Zhu T."/>
            <person name="Wang L."/>
            <person name="Wang Y."/>
            <person name="McGuire P.E."/>
            <person name="Liu S."/>
            <person name="Long H."/>
            <person name="Ramasamy R.K."/>
            <person name="Rodriguez J.C."/>
            <person name="Van S.L."/>
            <person name="Yuan L."/>
            <person name="Wang Z."/>
            <person name="Xia Z."/>
            <person name="Xiao L."/>
            <person name="Anderson O.D."/>
            <person name="Ouyang S."/>
            <person name="Liang Y."/>
            <person name="Zimin A.V."/>
            <person name="Pertea G."/>
            <person name="Qi P."/>
            <person name="Bennetzen J.L."/>
            <person name="Dai X."/>
            <person name="Dawson M.W."/>
            <person name="Muller H.G."/>
            <person name="Kugler K."/>
            <person name="Rivarola-Duarte L."/>
            <person name="Spannagl M."/>
            <person name="Mayer K.F.X."/>
            <person name="Lu F.H."/>
            <person name="Bevan M.W."/>
            <person name="Leroy P."/>
            <person name="Li P."/>
            <person name="You F.M."/>
            <person name="Sun Q."/>
            <person name="Liu Z."/>
            <person name="Lyons E."/>
            <person name="Wicker T."/>
            <person name="Salzberg S.L."/>
            <person name="Devos K.M."/>
            <person name="Dvorak J."/>
        </authorList>
    </citation>
    <scope>NUCLEOTIDE SEQUENCE [LARGE SCALE GENOMIC DNA]</scope>
    <source>
        <strain evidence="1">cv. AL8/78</strain>
    </source>
</reference>
<dbReference type="Gramene" id="AET7Gv20681900.3">
    <property type="protein sequence ID" value="AET7Gv20681900.3"/>
    <property type="gene ID" value="AET7Gv20681900"/>
</dbReference>
<dbReference type="Proteomes" id="UP000015105">
    <property type="component" value="Chromosome 7D"/>
</dbReference>
<reference evidence="1" key="4">
    <citation type="submission" date="2019-03" db="UniProtKB">
        <authorList>
            <consortium name="EnsemblPlants"/>
        </authorList>
    </citation>
    <scope>IDENTIFICATION</scope>
</reference>
<reference evidence="1" key="5">
    <citation type="journal article" date="2021" name="G3 (Bethesda)">
        <title>Aegilops tauschii genome assembly Aet v5.0 features greater sequence contiguity and improved annotation.</title>
        <authorList>
            <person name="Wang L."/>
            <person name="Zhu T."/>
            <person name="Rodriguez J.C."/>
            <person name="Deal K.R."/>
            <person name="Dubcovsky J."/>
            <person name="McGuire P.E."/>
            <person name="Lux T."/>
            <person name="Spannagl M."/>
            <person name="Mayer K.F.X."/>
            <person name="Baldrich P."/>
            <person name="Meyers B.C."/>
            <person name="Huo N."/>
            <person name="Gu Y.Q."/>
            <person name="Zhou H."/>
            <person name="Devos K.M."/>
            <person name="Bennetzen J.L."/>
            <person name="Unver T."/>
            <person name="Budak H."/>
            <person name="Gulick P.J."/>
            <person name="Galiba G."/>
            <person name="Kalapos B."/>
            <person name="Nelson D.R."/>
            <person name="Li P."/>
            <person name="You F.M."/>
            <person name="Luo M.C."/>
            <person name="Dvorak J."/>
        </authorList>
    </citation>
    <scope>NUCLEOTIDE SEQUENCE [LARGE SCALE GENOMIC DNA]</scope>
    <source>
        <strain evidence="1">cv. AL8/78</strain>
    </source>
</reference>
<dbReference type="AlphaFoldDB" id="A0A453RS66"/>